<proteinExistence type="predicted"/>
<dbReference type="AlphaFoldDB" id="A0A0E9XSY3"/>
<organism evidence="1">
    <name type="scientific">Anguilla anguilla</name>
    <name type="common">European freshwater eel</name>
    <name type="synonym">Muraena anguilla</name>
    <dbReference type="NCBI Taxonomy" id="7936"/>
    <lineage>
        <taxon>Eukaryota</taxon>
        <taxon>Metazoa</taxon>
        <taxon>Chordata</taxon>
        <taxon>Craniata</taxon>
        <taxon>Vertebrata</taxon>
        <taxon>Euteleostomi</taxon>
        <taxon>Actinopterygii</taxon>
        <taxon>Neopterygii</taxon>
        <taxon>Teleostei</taxon>
        <taxon>Anguilliformes</taxon>
        <taxon>Anguillidae</taxon>
        <taxon>Anguilla</taxon>
    </lineage>
</organism>
<protein>
    <submittedName>
        <fullName evidence="1">Uncharacterized protein</fullName>
    </submittedName>
</protein>
<dbReference type="EMBL" id="GBXM01003602">
    <property type="protein sequence ID" value="JAI04976.1"/>
    <property type="molecule type" value="Transcribed_RNA"/>
</dbReference>
<reference evidence="1" key="2">
    <citation type="journal article" date="2015" name="Fish Shellfish Immunol.">
        <title>Early steps in the European eel (Anguilla anguilla)-Vibrio vulnificus interaction in the gills: Role of the RtxA13 toxin.</title>
        <authorList>
            <person name="Callol A."/>
            <person name="Pajuelo D."/>
            <person name="Ebbesson L."/>
            <person name="Teles M."/>
            <person name="MacKenzie S."/>
            <person name="Amaro C."/>
        </authorList>
    </citation>
    <scope>NUCLEOTIDE SEQUENCE</scope>
</reference>
<accession>A0A0E9XSY3</accession>
<name>A0A0E9XSY3_ANGAN</name>
<sequence>MSYCSSPTIPPYYASSQSRLMAPQ</sequence>
<evidence type="ECO:0000313" key="1">
    <source>
        <dbReference type="EMBL" id="JAI04976.1"/>
    </source>
</evidence>
<reference evidence="1" key="1">
    <citation type="submission" date="2014-11" db="EMBL/GenBank/DDBJ databases">
        <authorList>
            <person name="Amaro Gonzalez C."/>
        </authorList>
    </citation>
    <scope>NUCLEOTIDE SEQUENCE</scope>
</reference>